<dbReference type="RefSeq" id="WP_224123892.1">
    <property type="nucleotide sequence ID" value="NZ_JAIQZJ010000008.1"/>
</dbReference>
<keyword evidence="1" id="KW-1133">Transmembrane helix</keyword>
<dbReference type="PANTHER" id="PTHR23542:SF1">
    <property type="entry name" value="MAJOR FACILITATOR SUPERFAMILY (MFS) PROFILE DOMAIN-CONTAINING PROTEIN"/>
    <property type="match status" value="1"/>
</dbReference>
<sequence length="382" mass="38099">MPGTRAGSPLLARPAVRRTFACALVGRSAYGVLPLCFLFTVRQATGSFPAATLAAAVLGLATLALPVQARVLDRWGQRRVLPLVTTTWVVLLAAAVLLSAAGTSRPAVWCVLALALGVTAPALGPSMRAQWRWFAEDVAQRRAAYAVDSVGEESLYLMGPIVASVVLATGPARWGLVLVAALAATGTVGLVASPAAVARAEEPGPLLGLGPVRRPGMPRLLVSMGPFGAGTALVYTGVAAAADRLGHPGWAGVVEAGIAAGSVAGGLLWARLRRPPRVSLLLVGLAGLLALAAALPFAAAGVALALGGIAFAPTYVSAYQAADALTPPSEHTEASTLVNTASNLATAIGTALAGSLVAGGVSPYAVAAVLIVAAAATSNLGA</sequence>
<keyword evidence="3" id="KW-1185">Reference proteome</keyword>
<keyword evidence="1" id="KW-0812">Transmembrane</keyword>
<name>A0ABS7UEU1_9ACTN</name>
<dbReference type="EMBL" id="JAIQZJ010000008">
    <property type="protein sequence ID" value="MBZ5739525.1"/>
    <property type="molecule type" value="Genomic_DNA"/>
</dbReference>
<protein>
    <submittedName>
        <fullName evidence="2">MFS transporter</fullName>
    </submittedName>
</protein>
<feature type="transmembrane region" description="Helical" evidence="1">
    <location>
        <begin position="20"/>
        <end position="41"/>
    </location>
</feature>
<evidence type="ECO:0000313" key="2">
    <source>
        <dbReference type="EMBL" id="MBZ5739525.1"/>
    </source>
</evidence>
<organism evidence="2 3">
    <name type="scientific">Nocardioides mangrovi</name>
    <dbReference type="NCBI Taxonomy" id="2874580"/>
    <lineage>
        <taxon>Bacteria</taxon>
        <taxon>Bacillati</taxon>
        <taxon>Actinomycetota</taxon>
        <taxon>Actinomycetes</taxon>
        <taxon>Propionibacteriales</taxon>
        <taxon>Nocardioidaceae</taxon>
        <taxon>Nocardioides</taxon>
    </lineage>
</organism>
<feature type="transmembrane region" description="Helical" evidence="1">
    <location>
        <begin position="47"/>
        <end position="68"/>
    </location>
</feature>
<dbReference type="InterPro" id="IPR011701">
    <property type="entry name" value="MFS"/>
</dbReference>
<proteinExistence type="predicted"/>
<gene>
    <name evidence="2" type="ORF">K8U61_15230</name>
</gene>
<dbReference type="PANTHER" id="PTHR23542">
    <property type="match status" value="1"/>
</dbReference>
<dbReference type="Proteomes" id="UP000780875">
    <property type="component" value="Unassembled WGS sequence"/>
</dbReference>
<feature type="transmembrane region" description="Helical" evidence="1">
    <location>
        <begin position="106"/>
        <end position="124"/>
    </location>
</feature>
<dbReference type="Pfam" id="PF07690">
    <property type="entry name" value="MFS_1"/>
    <property type="match status" value="1"/>
</dbReference>
<evidence type="ECO:0000256" key="1">
    <source>
        <dbReference type="SAM" id="Phobius"/>
    </source>
</evidence>
<dbReference type="InterPro" id="IPR036259">
    <property type="entry name" value="MFS_trans_sf"/>
</dbReference>
<accession>A0ABS7UEU1</accession>
<feature type="transmembrane region" description="Helical" evidence="1">
    <location>
        <begin position="248"/>
        <end position="269"/>
    </location>
</feature>
<feature type="transmembrane region" description="Helical" evidence="1">
    <location>
        <begin position="281"/>
        <end position="311"/>
    </location>
</feature>
<keyword evidence="1" id="KW-0472">Membrane</keyword>
<comment type="caution">
    <text evidence="2">The sequence shown here is derived from an EMBL/GenBank/DDBJ whole genome shotgun (WGS) entry which is preliminary data.</text>
</comment>
<dbReference type="Gene3D" id="1.20.1250.20">
    <property type="entry name" value="MFS general substrate transporter like domains"/>
    <property type="match status" value="2"/>
</dbReference>
<feature type="transmembrane region" description="Helical" evidence="1">
    <location>
        <begin position="219"/>
        <end position="242"/>
    </location>
</feature>
<dbReference type="SUPFAM" id="SSF103473">
    <property type="entry name" value="MFS general substrate transporter"/>
    <property type="match status" value="1"/>
</dbReference>
<reference evidence="2 3" key="1">
    <citation type="submission" date="2021-09" db="EMBL/GenBank/DDBJ databases">
        <title>Whole genome sequence of Nocardioides sp. GBK3QG-3.</title>
        <authorList>
            <person name="Tuo L."/>
        </authorList>
    </citation>
    <scope>NUCLEOTIDE SEQUENCE [LARGE SCALE GENOMIC DNA]</scope>
    <source>
        <strain evidence="2 3">GBK3QG-3</strain>
    </source>
</reference>
<feature type="transmembrane region" description="Helical" evidence="1">
    <location>
        <begin position="361"/>
        <end position="381"/>
    </location>
</feature>
<feature type="transmembrane region" description="Helical" evidence="1">
    <location>
        <begin position="80"/>
        <end position="100"/>
    </location>
</feature>
<evidence type="ECO:0000313" key="3">
    <source>
        <dbReference type="Proteomes" id="UP000780875"/>
    </source>
</evidence>